<comment type="caution">
    <text evidence="1">The sequence shown here is derived from an EMBL/GenBank/DDBJ whole genome shotgun (WGS) entry which is preliminary data.</text>
</comment>
<gene>
    <name evidence="1" type="ORF">SCP_0906110</name>
</gene>
<dbReference type="RefSeq" id="XP_027617644.1">
    <property type="nucleotide sequence ID" value="XM_027761843.1"/>
</dbReference>
<dbReference type="InterPro" id="IPR011333">
    <property type="entry name" value="SKP1/BTB/POZ_sf"/>
</dbReference>
<dbReference type="SUPFAM" id="SSF54695">
    <property type="entry name" value="POZ domain"/>
    <property type="match status" value="1"/>
</dbReference>
<dbReference type="InParanoid" id="A0A401GWY7"/>
<sequence length="324" mass="35862">MPSTSISDFSPSNDMIWYSDGSVILVVEKTAFRVHASILAAQCEVFKGMLGIPQPAPDAETGGAEVYEGCPVVRMQDSAVDLTHFLKSIYDFQYFQSGVKSKFPIVAAVLRLSTKYHAPALRHRAISFLSTAYPSTLAAWDKRSIQRLIPPFEDEFCAYVALATETDVRAILPGLYYAAARKPLGQIIPLLRTLAIAPAVQWDVCSDFVLGRERLFQVEIKHILTFLNVEFKHPGCQALSSCTTILNSTARLALRKATEAEAYHQWCSANASEVGRSLALCQPCSTTVENSIKDARNVVWEQLPGLFGLPDWETLKARDELDVE</sequence>
<dbReference type="AlphaFoldDB" id="A0A401GWY7"/>
<evidence type="ECO:0008006" key="3">
    <source>
        <dbReference type="Google" id="ProtNLM"/>
    </source>
</evidence>
<proteinExistence type="predicted"/>
<organism evidence="1 2">
    <name type="scientific">Sparassis crispa</name>
    <dbReference type="NCBI Taxonomy" id="139825"/>
    <lineage>
        <taxon>Eukaryota</taxon>
        <taxon>Fungi</taxon>
        <taxon>Dikarya</taxon>
        <taxon>Basidiomycota</taxon>
        <taxon>Agaricomycotina</taxon>
        <taxon>Agaricomycetes</taxon>
        <taxon>Polyporales</taxon>
        <taxon>Sparassidaceae</taxon>
        <taxon>Sparassis</taxon>
    </lineage>
</organism>
<evidence type="ECO:0000313" key="1">
    <source>
        <dbReference type="EMBL" id="GBE86731.1"/>
    </source>
</evidence>
<protein>
    <recommendedName>
        <fullName evidence="3">BTB domain-containing protein</fullName>
    </recommendedName>
</protein>
<accession>A0A401GWY7</accession>
<dbReference type="Proteomes" id="UP000287166">
    <property type="component" value="Unassembled WGS sequence"/>
</dbReference>
<name>A0A401GWY7_9APHY</name>
<dbReference type="EMBL" id="BFAD01000009">
    <property type="protein sequence ID" value="GBE86731.1"/>
    <property type="molecule type" value="Genomic_DNA"/>
</dbReference>
<reference evidence="1 2" key="1">
    <citation type="journal article" date="2018" name="Sci. Rep.">
        <title>Genome sequence of the cauliflower mushroom Sparassis crispa (Hanabiratake) and its association with beneficial usage.</title>
        <authorList>
            <person name="Kiyama R."/>
            <person name="Furutani Y."/>
            <person name="Kawaguchi K."/>
            <person name="Nakanishi T."/>
        </authorList>
    </citation>
    <scope>NUCLEOTIDE SEQUENCE [LARGE SCALE GENOMIC DNA]</scope>
</reference>
<dbReference type="Gene3D" id="3.30.710.10">
    <property type="entry name" value="Potassium Channel Kv1.1, Chain A"/>
    <property type="match status" value="1"/>
</dbReference>
<dbReference type="OrthoDB" id="3893071at2759"/>
<dbReference type="GeneID" id="38783648"/>
<evidence type="ECO:0000313" key="2">
    <source>
        <dbReference type="Proteomes" id="UP000287166"/>
    </source>
</evidence>
<keyword evidence="2" id="KW-1185">Reference proteome</keyword>